<dbReference type="InterPro" id="IPR026444">
    <property type="entry name" value="Secre_tail"/>
</dbReference>
<name>A0A1V9EXV4_9BACT</name>
<organism evidence="2 3">
    <name type="scientific">Niastella yeongjuensis</name>
    <dbReference type="NCBI Taxonomy" id="354355"/>
    <lineage>
        <taxon>Bacteria</taxon>
        <taxon>Pseudomonadati</taxon>
        <taxon>Bacteroidota</taxon>
        <taxon>Chitinophagia</taxon>
        <taxon>Chitinophagales</taxon>
        <taxon>Chitinophagaceae</taxon>
        <taxon>Niastella</taxon>
    </lineage>
</organism>
<feature type="domain" description="Secretion system C-terminal sorting" evidence="1">
    <location>
        <begin position="365"/>
        <end position="439"/>
    </location>
</feature>
<dbReference type="Pfam" id="PF18962">
    <property type="entry name" value="Por_Secre_tail"/>
    <property type="match status" value="1"/>
</dbReference>
<dbReference type="OrthoDB" id="652131at2"/>
<evidence type="ECO:0000259" key="1">
    <source>
        <dbReference type="Pfam" id="PF18962"/>
    </source>
</evidence>
<dbReference type="STRING" id="354355.SAMN05660816_00184"/>
<evidence type="ECO:0000313" key="3">
    <source>
        <dbReference type="Proteomes" id="UP000192610"/>
    </source>
</evidence>
<proteinExistence type="predicted"/>
<dbReference type="Proteomes" id="UP000192610">
    <property type="component" value="Unassembled WGS sequence"/>
</dbReference>
<comment type="caution">
    <text evidence="2">The sequence shown here is derived from an EMBL/GenBank/DDBJ whole genome shotgun (WGS) entry which is preliminary data.</text>
</comment>
<protein>
    <recommendedName>
        <fullName evidence="1">Secretion system C-terminal sorting domain-containing protein</fullName>
    </recommendedName>
</protein>
<gene>
    <name evidence="2" type="ORF">A4H97_03770</name>
</gene>
<reference evidence="3" key="1">
    <citation type="submission" date="2016-04" db="EMBL/GenBank/DDBJ databases">
        <authorList>
            <person name="Chen L."/>
            <person name="Zhuang W."/>
            <person name="Wang G."/>
        </authorList>
    </citation>
    <scope>NUCLEOTIDE SEQUENCE [LARGE SCALE GENOMIC DNA]</scope>
    <source>
        <strain evidence="3">17621</strain>
    </source>
</reference>
<accession>A0A1V9EXV4</accession>
<dbReference type="AlphaFoldDB" id="A0A1V9EXV4"/>
<sequence length="442" mass="49892">MYVMNKFYLKTQWKGFWLHRTIAVILLLAVSAGIQAQGLEFKDGKKVTGREGEDGAVYKFPNVTKDVDGYIRINGRSSSGVKLTDIDLDNTGWDKAFQPQIEYKNRSASGSEKDWWMEFEISFLSAKDNTPVAISSMDLSAIDIDGDDNHVNEWVSLYSLDSYTTERHTSLQVLDLLENILSVLTLTGKKFSGPLTQYDNIDTSATKVMTTAKYTNKSKFRIRAGGHSTDKDISTERMYSFWFKSFNYTAPVQSTLPILLNSFTAKKSGNQVILNWSTDMEKDFSHFVVEKSGNGMDYTDAGVLFTESNSSNMHKEYSFKDELKNSTAGLAYYRLKMVDLNGKYQQSEVRIIRLTDNNAATSITVYPNPVVSDLRITVASNWQDKAMHIQVLNANGENVLQYYSPRASQTESISVRNLKPGVYIVRVLNGAETAQQRFIKTK</sequence>
<keyword evidence="3" id="KW-1185">Reference proteome</keyword>
<evidence type="ECO:0000313" key="2">
    <source>
        <dbReference type="EMBL" id="OQP50951.1"/>
    </source>
</evidence>
<dbReference type="EMBL" id="LVXG01000012">
    <property type="protein sequence ID" value="OQP50951.1"/>
    <property type="molecule type" value="Genomic_DNA"/>
</dbReference>
<dbReference type="NCBIfam" id="TIGR04183">
    <property type="entry name" value="Por_Secre_tail"/>
    <property type="match status" value="1"/>
</dbReference>